<feature type="transmembrane region" description="Helical" evidence="22">
    <location>
        <begin position="75"/>
        <end position="93"/>
    </location>
</feature>
<evidence type="ECO:0000256" key="1">
    <source>
        <dbReference type="ARBA" id="ARBA00004651"/>
    </source>
</evidence>
<evidence type="ECO:0000256" key="8">
    <source>
        <dbReference type="ARBA" id="ARBA00022960"/>
    </source>
</evidence>
<dbReference type="GO" id="GO:0071555">
    <property type="term" value="P:cell wall organization"/>
    <property type="evidence" value="ECO:0007669"/>
    <property type="project" value="UniProtKB-KW"/>
</dbReference>
<evidence type="ECO:0000256" key="2">
    <source>
        <dbReference type="ARBA" id="ARBA00004752"/>
    </source>
</evidence>
<comment type="subcellular location">
    <subcellularLocation>
        <location evidence="1">Cell membrane</location>
        <topology evidence="1">Multi-pass membrane protein</topology>
    </subcellularLocation>
</comment>
<evidence type="ECO:0000256" key="9">
    <source>
        <dbReference type="ARBA" id="ARBA00022984"/>
    </source>
</evidence>
<evidence type="ECO:0000256" key="22">
    <source>
        <dbReference type="SAM" id="Phobius"/>
    </source>
</evidence>
<protein>
    <recommendedName>
        <fullName evidence="17">Probable peptidoglycan glycosyltransferase FtsW</fullName>
        <ecNumber evidence="19">2.4.99.28</ecNumber>
    </recommendedName>
    <alternativeName>
        <fullName evidence="18">Cell division protein FtsW</fullName>
    </alternativeName>
    <alternativeName>
        <fullName evidence="15">Cell wall polymerase</fullName>
    </alternativeName>
    <alternativeName>
        <fullName evidence="14">Peptidoglycan polymerase</fullName>
    </alternativeName>
</protein>
<evidence type="ECO:0000313" key="24">
    <source>
        <dbReference type="Proteomes" id="UP000285376"/>
    </source>
</evidence>
<dbReference type="GO" id="GO:0005886">
    <property type="term" value="C:plasma membrane"/>
    <property type="evidence" value="ECO:0007669"/>
    <property type="project" value="UniProtKB-SubCell"/>
</dbReference>
<evidence type="ECO:0000256" key="17">
    <source>
        <dbReference type="ARBA" id="ARBA00041185"/>
    </source>
</evidence>
<dbReference type="Pfam" id="PF01098">
    <property type="entry name" value="FTSW_RODA_SPOVE"/>
    <property type="match status" value="1"/>
</dbReference>
<dbReference type="RefSeq" id="WP_118913118.1">
    <property type="nucleotide sequence ID" value="NZ_CBCRVH010000004.1"/>
</dbReference>
<dbReference type="GO" id="GO:0009252">
    <property type="term" value="P:peptidoglycan biosynthetic process"/>
    <property type="evidence" value="ECO:0007669"/>
    <property type="project" value="UniProtKB-KW"/>
</dbReference>
<dbReference type="GO" id="GO:0015648">
    <property type="term" value="F:lipid-linked peptidoglycan transporter activity"/>
    <property type="evidence" value="ECO:0007669"/>
    <property type="project" value="TreeGrafter"/>
</dbReference>
<dbReference type="PANTHER" id="PTHR30474:SF2">
    <property type="entry name" value="PEPTIDOGLYCAN GLYCOSYLTRANSFERASE FTSW-RELATED"/>
    <property type="match status" value="1"/>
</dbReference>
<comment type="function">
    <text evidence="21">Peptidoglycan polymerase that is essential for cell division.</text>
</comment>
<feature type="transmembrane region" description="Helical" evidence="22">
    <location>
        <begin position="172"/>
        <end position="200"/>
    </location>
</feature>
<dbReference type="EC" id="2.4.99.28" evidence="19"/>
<keyword evidence="6" id="KW-0808">Transferase</keyword>
<feature type="transmembrane region" description="Helical" evidence="22">
    <location>
        <begin position="142"/>
        <end position="160"/>
    </location>
</feature>
<keyword evidence="8" id="KW-0133">Cell shape</keyword>
<comment type="caution">
    <text evidence="23">The sequence shown here is derived from an EMBL/GenBank/DDBJ whole genome shotgun (WGS) entry which is preliminary data.</text>
</comment>
<comment type="pathway">
    <text evidence="2">Cell wall biogenesis; peptidoglycan biosynthesis.</text>
</comment>
<keyword evidence="4" id="KW-0132">Cell division</keyword>
<keyword evidence="3" id="KW-1003">Cell membrane</keyword>
<dbReference type="GO" id="GO:0008360">
    <property type="term" value="P:regulation of cell shape"/>
    <property type="evidence" value="ECO:0007669"/>
    <property type="project" value="UniProtKB-KW"/>
</dbReference>
<dbReference type="AlphaFoldDB" id="A0A417Z739"/>
<comment type="similarity">
    <text evidence="16">Belongs to the SEDS family. FtsW subfamily.</text>
</comment>
<evidence type="ECO:0000256" key="12">
    <source>
        <dbReference type="ARBA" id="ARBA00023306"/>
    </source>
</evidence>
<evidence type="ECO:0000256" key="3">
    <source>
        <dbReference type="ARBA" id="ARBA00022475"/>
    </source>
</evidence>
<dbReference type="InterPro" id="IPR013437">
    <property type="entry name" value="FtsW"/>
</dbReference>
<keyword evidence="13" id="KW-0961">Cell wall biogenesis/degradation</keyword>
<reference evidence="23 24" key="1">
    <citation type="submission" date="2018-08" db="EMBL/GenBank/DDBJ databases">
        <title>Whole genome sequence analysis of Dermacoccus abyssi bacteria isolated from Deep Mariana trench Micromonospora spp reveals genes involved in the environmental adaptation and production of secondary metabolites.</title>
        <authorList>
            <person name="Abdel-Mageed W.M."/>
            <person name="Lehri B."/>
            <person name="Nouioui I."/>
            <person name="Goodfellow I."/>
            <person name="Jaspars M."/>
            <person name="Karlyshev A."/>
        </authorList>
    </citation>
    <scope>NUCLEOTIDE SEQUENCE [LARGE SCALE GENOMIC DNA]</scope>
    <source>
        <strain evidence="23 24">MT1.1</strain>
    </source>
</reference>
<evidence type="ECO:0000256" key="5">
    <source>
        <dbReference type="ARBA" id="ARBA00022676"/>
    </source>
</evidence>
<comment type="catalytic activity">
    <reaction evidence="20">
        <text>[GlcNAc-(1-&gt;4)-Mur2Ac(oyl-L-Ala-gamma-D-Glu-L-Lys-D-Ala-D-Ala)](n)-di-trans,octa-cis-undecaprenyl diphosphate + beta-D-GlcNAc-(1-&gt;4)-Mur2Ac(oyl-L-Ala-gamma-D-Glu-L-Lys-D-Ala-D-Ala)-di-trans,octa-cis-undecaprenyl diphosphate = [GlcNAc-(1-&gt;4)-Mur2Ac(oyl-L-Ala-gamma-D-Glu-L-Lys-D-Ala-D-Ala)](n+1)-di-trans,octa-cis-undecaprenyl diphosphate + di-trans,octa-cis-undecaprenyl diphosphate + H(+)</text>
        <dbReference type="Rhea" id="RHEA:23708"/>
        <dbReference type="Rhea" id="RHEA-COMP:9602"/>
        <dbReference type="Rhea" id="RHEA-COMP:9603"/>
        <dbReference type="ChEBI" id="CHEBI:15378"/>
        <dbReference type="ChEBI" id="CHEBI:58405"/>
        <dbReference type="ChEBI" id="CHEBI:60033"/>
        <dbReference type="ChEBI" id="CHEBI:78435"/>
        <dbReference type="EC" id="2.4.99.28"/>
    </reaction>
</comment>
<evidence type="ECO:0000256" key="15">
    <source>
        <dbReference type="ARBA" id="ARBA00033270"/>
    </source>
</evidence>
<feature type="transmembrane region" description="Helical" evidence="22">
    <location>
        <begin position="368"/>
        <end position="390"/>
    </location>
</feature>
<keyword evidence="9" id="KW-0573">Peptidoglycan synthesis</keyword>
<dbReference type="Proteomes" id="UP000285376">
    <property type="component" value="Unassembled WGS sequence"/>
</dbReference>
<evidence type="ECO:0000256" key="4">
    <source>
        <dbReference type="ARBA" id="ARBA00022618"/>
    </source>
</evidence>
<accession>A0A417Z739</accession>
<evidence type="ECO:0000313" key="23">
    <source>
        <dbReference type="EMBL" id="RHW46443.1"/>
    </source>
</evidence>
<evidence type="ECO:0000256" key="13">
    <source>
        <dbReference type="ARBA" id="ARBA00023316"/>
    </source>
</evidence>
<evidence type="ECO:0000256" key="18">
    <source>
        <dbReference type="ARBA" id="ARBA00041418"/>
    </source>
</evidence>
<evidence type="ECO:0000256" key="11">
    <source>
        <dbReference type="ARBA" id="ARBA00023136"/>
    </source>
</evidence>
<dbReference type="PANTHER" id="PTHR30474">
    <property type="entry name" value="CELL CYCLE PROTEIN"/>
    <property type="match status" value="1"/>
</dbReference>
<keyword evidence="12" id="KW-0131">Cell cycle</keyword>
<evidence type="ECO:0000256" key="19">
    <source>
        <dbReference type="ARBA" id="ARBA00044770"/>
    </source>
</evidence>
<evidence type="ECO:0000256" key="14">
    <source>
        <dbReference type="ARBA" id="ARBA00032370"/>
    </source>
</evidence>
<dbReference type="InterPro" id="IPR001182">
    <property type="entry name" value="FtsW/RodA"/>
</dbReference>
<keyword evidence="11 22" id="KW-0472">Membrane</keyword>
<gene>
    <name evidence="23" type="primary">ftsW</name>
    <name evidence="23" type="ORF">D1832_06360</name>
</gene>
<feature type="transmembrane region" description="Helical" evidence="22">
    <location>
        <begin position="99"/>
        <end position="121"/>
    </location>
</feature>
<dbReference type="NCBIfam" id="TIGR02614">
    <property type="entry name" value="ftsW"/>
    <property type="match status" value="1"/>
</dbReference>
<evidence type="ECO:0000256" key="20">
    <source>
        <dbReference type="ARBA" id="ARBA00049902"/>
    </source>
</evidence>
<dbReference type="InterPro" id="IPR018365">
    <property type="entry name" value="Cell_cycle_FtsW-rel_CS"/>
</dbReference>
<feature type="transmembrane region" description="Helical" evidence="22">
    <location>
        <begin position="308"/>
        <end position="326"/>
    </location>
</feature>
<keyword evidence="10 22" id="KW-1133">Transmembrane helix</keyword>
<keyword evidence="5" id="KW-0328">Glycosyltransferase</keyword>
<keyword evidence="7 22" id="KW-0812">Transmembrane</keyword>
<dbReference type="GO" id="GO:0008955">
    <property type="term" value="F:peptidoglycan glycosyltransferase activity"/>
    <property type="evidence" value="ECO:0007669"/>
    <property type="project" value="UniProtKB-EC"/>
</dbReference>
<evidence type="ECO:0000256" key="21">
    <source>
        <dbReference type="ARBA" id="ARBA00049966"/>
    </source>
</evidence>
<evidence type="ECO:0000256" key="16">
    <source>
        <dbReference type="ARBA" id="ARBA00038053"/>
    </source>
</evidence>
<evidence type="ECO:0000256" key="10">
    <source>
        <dbReference type="ARBA" id="ARBA00022989"/>
    </source>
</evidence>
<name>A0A417Z739_9MICO</name>
<dbReference type="GO" id="GO:0051301">
    <property type="term" value="P:cell division"/>
    <property type="evidence" value="ECO:0007669"/>
    <property type="project" value="UniProtKB-KW"/>
</dbReference>
<dbReference type="EMBL" id="QWLM01000005">
    <property type="protein sequence ID" value="RHW46443.1"/>
    <property type="molecule type" value="Genomic_DNA"/>
</dbReference>
<dbReference type="GO" id="GO:0032153">
    <property type="term" value="C:cell division site"/>
    <property type="evidence" value="ECO:0007669"/>
    <property type="project" value="TreeGrafter"/>
</dbReference>
<feature type="transmembrane region" description="Helical" evidence="22">
    <location>
        <begin position="338"/>
        <end position="362"/>
    </location>
</feature>
<sequence>MTTRTPWREETSQDVWGERLRRRLGWLESPLATYYLLLGSTSVLVVLGLVMVLSASSVQSYMRGGSVFSQFTNQLMFAVIGLVAAAVFSRLPTPFLKKVAGIFFLLAAAMQAAVMIPGVGVEVLGNRNWLQVGGLRIQPSEIGKIAMILVVAVILDNRRAQLYDFKKSVLPTFWFAGLLGGLVMAGRDLGTTMVFAVIYLGMLWAAGARGSWFAWLGLGIAVLLPVAVMTSGNRTSRIGAWLGGCDAPSDIDVAACYQKIHGSWALADGGLWGLGPGASREKWGWLPEAHNDFIFAIIGEELGLPGTLAVLALYLVFAYACYRLIAQSTDMFVRVATAGIMMWICFQAVVNIGSVLGLLPIVGVPLPLVSAGGSALVMTLVGIGILLSFARREPRAAEALRAKPRLVRRTMAVLPNRKGRS</sequence>
<proteinExistence type="inferred from homology"/>
<feature type="transmembrane region" description="Helical" evidence="22">
    <location>
        <begin position="32"/>
        <end position="54"/>
    </location>
</feature>
<feature type="transmembrane region" description="Helical" evidence="22">
    <location>
        <begin position="212"/>
        <end position="232"/>
    </location>
</feature>
<evidence type="ECO:0000256" key="7">
    <source>
        <dbReference type="ARBA" id="ARBA00022692"/>
    </source>
</evidence>
<dbReference type="PROSITE" id="PS00428">
    <property type="entry name" value="FTSW_RODA_SPOVE"/>
    <property type="match status" value="1"/>
</dbReference>
<evidence type="ECO:0000256" key="6">
    <source>
        <dbReference type="ARBA" id="ARBA00022679"/>
    </source>
</evidence>
<organism evidence="23 24">
    <name type="scientific">Dermacoccus abyssi</name>
    <dbReference type="NCBI Taxonomy" id="322596"/>
    <lineage>
        <taxon>Bacteria</taxon>
        <taxon>Bacillati</taxon>
        <taxon>Actinomycetota</taxon>
        <taxon>Actinomycetes</taxon>
        <taxon>Micrococcales</taxon>
        <taxon>Dermacoccaceae</taxon>
        <taxon>Dermacoccus</taxon>
    </lineage>
</organism>